<reference evidence="1" key="1">
    <citation type="submission" date="2013-12" db="EMBL/GenBank/DDBJ databases">
        <title>A Varibaculum cambriense genome reconstructed from a premature infant gut community with otherwise low bacterial novelty that shifts toward anaerobic metabolism during the third week of life.</title>
        <authorList>
            <person name="Brown C.T."/>
            <person name="Sharon I."/>
            <person name="Thomas B.C."/>
            <person name="Castelle C.J."/>
            <person name="Morowitz M.J."/>
            <person name="Banfield J.F."/>
        </authorList>
    </citation>
    <scope>NUCLEOTIDE SEQUENCE</scope>
</reference>
<comment type="caution">
    <text evidence="1">The sequence shown here is derived from an EMBL/GenBank/DDBJ whole genome shotgun (WGS) entry which is preliminary data.</text>
</comment>
<dbReference type="InterPro" id="IPR010774">
    <property type="entry name" value="YbcO"/>
</dbReference>
<dbReference type="AlphaFoldDB" id="W1XN12"/>
<dbReference type="EMBL" id="AZMM01015266">
    <property type="protein sequence ID" value="ETJ30219.1"/>
    <property type="molecule type" value="Genomic_DNA"/>
</dbReference>
<gene>
    <name evidence="1" type="ORF">Q604_UNBC15266G0001</name>
</gene>
<evidence type="ECO:0008006" key="2">
    <source>
        <dbReference type="Google" id="ProtNLM"/>
    </source>
</evidence>
<accession>W1XN12</accession>
<dbReference type="Pfam" id="PF07102">
    <property type="entry name" value="YbcO"/>
    <property type="match status" value="1"/>
</dbReference>
<organism evidence="1">
    <name type="scientific">human gut metagenome</name>
    <dbReference type="NCBI Taxonomy" id="408170"/>
    <lineage>
        <taxon>unclassified sequences</taxon>
        <taxon>metagenomes</taxon>
        <taxon>organismal metagenomes</taxon>
    </lineage>
</organism>
<protein>
    <recommendedName>
        <fullName evidence="2">DUF1364 domain-containing protein</fullName>
    </recommendedName>
</protein>
<name>W1XN12_9ZZZZ</name>
<proteinExistence type="predicted"/>
<sequence length="29" mass="3249">MVDLRKAARGQMCTVRIPGYCNHDPETSV</sequence>
<evidence type="ECO:0000313" key="1">
    <source>
        <dbReference type="EMBL" id="ETJ30219.1"/>
    </source>
</evidence>
<feature type="non-terminal residue" evidence="1">
    <location>
        <position position="29"/>
    </location>
</feature>